<keyword evidence="6 8" id="KW-1015">Disulfide bond</keyword>
<evidence type="ECO:0000256" key="3">
    <source>
        <dbReference type="ARBA" id="ARBA00022692"/>
    </source>
</evidence>
<protein>
    <recommendedName>
        <fullName evidence="9">Delta-like protein</fullName>
    </recommendedName>
</protein>
<dbReference type="PROSITE" id="PS51051">
    <property type="entry name" value="DSL"/>
    <property type="match status" value="1"/>
</dbReference>
<dbReference type="EMBL" id="JH432214">
    <property type="status" value="NOT_ANNOTATED_CDS"/>
    <property type="molecule type" value="Genomic_DNA"/>
</dbReference>
<evidence type="ECO:0000256" key="5">
    <source>
        <dbReference type="ARBA" id="ARBA00022989"/>
    </source>
</evidence>
<accession>T1JH02</accession>
<keyword evidence="1 9" id="KW-0217">Developmental protein</keyword>
<reference evidence="11" key="2">
    <citation type="submission" date="2015-02" db="UniProtKB">
        <authorList>
            <consortium name="EnsemblMetazoa"/>
        </authorList>
    </citation>
    <scope>IDENTIFICATION</scope>
</reference>
<organism evidence="11 12">
    <name type="scientific">Strigamia maritima</name>
    <name type="common">European centipede</name>
    <name type="synonym">Geophilus maritimus</name>
    <dbReference type="NCBI Taxonomy" id="126957"/>
    <lineage>
        <taxon>Eukaryota</taxon>
        <taxon>Metazoa</taxon>
        <taxon>Ecdysozoa</taxon>
        <taxon>Arthropoda</taxon>
        <taxon>Myriapoda</taxon>
        <taxon>Chilopoda</taxon>
        <taxon>Pleurostigmophora</taxon>
        <taxon>Geophilomorpha</taxon>
        <taxon>Linotaeniidae</taxon>
        <taxon>Strigamia</taxon>
    </lineage>
</organism>
<comment type="function">
    <text evidence="9">Putative Notch ligand involved in the mediation of Notch signaling.</text>
</comment>
<dbReference type="FunFam" id="2.10.25.140:FF:000001">
    <property type="entry name" value="Delta-like protein"/>
    <property type="match status" value="1"/>
</dbReference>
<keyword evidence="5 9" id="KW-1133">Transmembrane helix</keyword>
<proteinExistence type="predicted"/>
<evidence type="ECO:0000313" key="11">
    <source>
        <dbReference type="EnsemblMetazoa" id="SMAR013130-PA"/>
    </source>
</evidence>
<dbReference type="eggNOG" id="KOG1217">
    <property type="taxonomic scope" value="Eukaryota"/>
</dbReference>
<dbReference type="GO" id="GO:0009952">
    <property type="term" value="P:anterior/posterior pattern specification"/>
    <property type="evidence" value="ECO:0007669"/>
    <property type="project" value="UniProtKB-ARBA"/>
</dbReference>
<dbReference type="InterPro" id="IPR011651">
    <property type="entry name" value="Notch_ligand_N"/>
</dbReference>
<dbReference type="HOGENOM" id="CLU_1557243_0_0_1"/>
<evidence type="ECO:0000256" key="9">
    <source>
        <dbReference type="RuleBase" id="RU280815"/>
    </source>
</evidence>
<feature type="disulfide bond" evidence="8">
    <location>
        <begin position="73"/>
        <end position="82"/>
    </location>
</feature>
<keyword evidence="2 9" id="KW-0245">EGF-like domain</keyword>
<dbReference type="Gene3D" id="2.60.40.3510">
    <property type="match status" value="1"/>
</dbReference>
<keyword evidence="3 9" id="KW-0812">Transmembrane</keyword>
<keyword evidence="12" id="KW-1185">Reference proteome</keyword>
<dbReference type="GO" id="GO:0046331">
    <property type="term" value="P:lateral inhibition"/>
    <property type="evidence" value="ECO:0007669"/>
    <property type="project" value="UniProtKB-ARBA"/>
</dbReference>
<feature type="domain" description="DSL" evidence="10">
    <location>
        <begin position="71"/>
        <end position="115"/>
    </location>
</feature>
<dbReference type="Proteomes" id="UP000014500">
    <property type="component" value="Unassembled WGS sequence"/>
</dbReference>
<dbReference type="SMART" id="SM00051">
    <property type="entry name" value="DSL"/>
    <property type="match status" value="1"/>
</dbReference>
<evidence type="ECO:0000256" key="4">
    <source>
        <dbReference type="ARBA" id="ARBA00022737"/>
    </source>
</evidence>
<dbReference type="PhylomeDB" id="T1JH02"/>
<name>T1JH02_STRMM</name>
<dbReference type="AlphaFoldDB" id="T1JH02"/>
<feature type="disulfide bond" evidence="8">
    <location>
        <begin position="106"/>
        <end position="115"/>
    </location>
</feature>
<evidence type="ECO:0000256" key="7">
    <source>
        <dbReference type="ARBA" id="ARBA00023180"/>
    </source>
</evidence>
<dbReference type="STRING" id="126957.T1JH02"/>
<keyword evidence="9" id="KW-0472">Membrane</keyword>
<dbReference type="InterPro" id="IPR001774">
    <property type="entry name" value="DSL"/>
</dbReference>
<reference evidence="12" key="1">
    <citation type="submission" date="2011-05" db="EMBL/GenBank/DDBJ databases">
        <authorList>
            <person name="Richards S.R."/>
            <person name="Qu J."/>
            <person name="Jiang H."/>
            <person name="Jhangiani S.N."/>
            <person name="Agravi P."/>
            <person name="Goodspeed R."/>
            <person name="Gross S."/>
            <person name="Mandapat C."/>
            <person name="Jackson L."/>
            <person name="Mathew T."/>
            <person name="Pu L."/>
            <person name="Thornton R."/>
            <person name="Saada N."/>
            <person name="Wilczek-Boney K.B."/>
            <person name="Lee S."/>
            <person name="Kovar C."/>
            <person name="Wu Y."/>
            <person name="Scherer S.E."/>
            <person name="Worley K.C."/>
            <person name="Muzny D.M."/>
            <person name="Gibbs R."/>
        </authorList>
    </citation>
    <scope>NUCLEOTIDE SEQUENCE</scope>
    <source>
        <strain evidence="12">Brora</strain>
    </source>
</reference>
<evidence type="ECO:0000256" key="8">
    <source>
        <dbReference type="PROSITE-ProRule" id="PRU00377"/>
    </source>
</evidence>
<evidence type="ECO:0000313" key="12">
    <source>
        <dbReference type="Proteomes" id="UP000014500"/>
    </source>
</evidence>
<comment type="subcellular location">
    <subcellularLocation>
        <location evidence="9">Membrane</location>
        <topology evidence="9">Single-pass type I membrane protein</topology>
    </subcellularLocation>
</comment>
<dbReference type="GO" id="GO:0048018">
    <property type="term" value="F:receptor ligand activity"/>
    <property type="evidence" value="ECO:0007669"/>
    <property type="project" value="UniProtKB-ARBA"/>
</dbReference>
<dbReference type="EnsemblMetazoa" id="SMAR013130-RA">
    <property type="protein sequence ID" value="SMAR013130-PA"/>
    <property type="gene ID" value="SMAR013130"/>
</dbReference>
<dbReference type="GO" id="GO:0016020">
    <property type="term" value="C:membrane"/>
    <property type="evidence" value="ECO:0007669"/>
    <property type="project" value="UniProtKB-SubCell"/>
</dbReference>
<keyword evidence="9" id="KW-0732">Signal</keyword>
<evidence type="ECO:0000259" key="10">
    <source>
        <dbReference type="PROSITE" id="PS51051"/>
    </source>
</evidence>
<dbReference type="Pfam" id="PF01414">
    <property type="entry name" value="DSL"/>
    <property type="match status" value="1"/>
</dbReference>
<dbReference type="GO" id="GO:0007219">
    <property type="term" value="P:Notch signaling pathway"/>
    <property type="evidence" value="ECO:0007669"/>
    <property type="project" value="InterPro"/>
</dbReference>
<dbReference type="OMA" id="LCEEHYY"/>
<evidence type="ECO:0000256" key="1">
    <source>
        <dbReference type="ARBA" id="ARBA00022473"/>
    </source>
</evidence>
<keyword evidence="7" id="KW-0325">Glycoprotein</keyword>
<dbReference type="Pfam" id="PF07657">
    <property type="entry name" value="MNNL"/>
    <property type="match status" value="1"/>
</dbReference>
<evidence type="ECO:0000256" key="6">
    <source>
        <dbReference type="ARBA" id="ARBA00023157"/>
    </source>
</evidence>
<feature type="disulfide bond" evidence="8">
    <location>
        <begin position="86"/>
        <end position="98"/>
    </location>
</feature>
<sequence>MATRPFHPLTSFCITIHRKSFVLQIRDVDIGGHSDAVIERTIFKGIVNPGSDWHTMTHNGPVAQFTYRVRVLCDPHYYNATCTKFCRPRDDYFGHYTCDSNGDKVCVPGWMSTNCDKAMCKPGCNSIHGYCDTPGDCKTEVPTIQSRDSRKSLTTQKLLLPQDWTQATITIG</sequence>
<evidence type="ECO:0000256" key="2">
    <source>
        <dbReference type="ARBA" id="ARBA00022536"/>
    </source>
</evidence>
<keyword evidence="4 9" id="KW-0677">Repeat</keyword>
<dbReference type="Gene3D" id="2.10.25.140">
    <property type="match status" value="1"/>
</dbReference>